<accession>A0A2A5B3G0</accession>
<evidence type="ECO:0000256" key="2">
    <source>
        <dbReference type="ARBA" id="ARBA00007067"/>
    </source>
</evidence>
<dbReference type="SUPFAM" id="SSF75169">
    <property type="entry name" value="DsrEFH-like"/>
    <property type="match status" value="1"/>
</dbReference>
<dbReference type="PANTHER" id="PTHR34874">
    <property type="entry name" value="PROTEIN YCHN"/>
    <property type="match status" value="1"/>
</dbReference>
<dbReference type="GO" id="GO:0097163">
    <property type="term" value="F:sulfur carrier activity"/>
    <property type="evidence" value="ECO:0007669"/>
    <property type="project" value="TreeGrafter"/>
</dbReference>
<sequence length="129" mass="14327">MKFSIVIYAAPYSSEAAATALRFSQAALKNGHEVYRLFFFGDGVHNASRLTVVSQDEKNIQQQWQQLIDEHKLDCVVCVSSAIKRGIVDKTESTRYEMNAVSAHENFEVAGLGQLIDATLNSDRVVNFG</sequence>
<gene>
    <name evidence="5" type="ORF">COA96_06110</name>
</gene>
<dbReference type="NCBIfam" id="NF001237">
    <property type="entry name" value="PRK00207.1"/>
    <property type="match status" value="1"/>
</dbReference>
<dbReference type="GO" id="GO:0016783">
    <property type="term" value="F:sulfurtransferase activity"/>
    <property type="evidence" value="ECO:0007669"/>
    <property type="project" value="InterPro"/>
</dbReference>
<comment type="subcellular location">
    <subcellularLocation>
        <location evidence="1">Cytoplasm</location>
    </subcellularLocation>
</comment>
<dbReference type="InterPro" id="IPR027396">
    <property type="entry name" value="DsrEFH-like"/>
</dbReference>
<name>A0A2A5B3G0_9GAMM</name>
<dbReference type="GO" id="GO:1990228">
    <property type="term" value="C:sulfurtransferase complex"/>
    <property type="evidence" value="ECO:0007669"/>
    <property type="project" value="TreeGrafter"/>
</dbReference>
<dbReference type="FunFam" id="3.40.1260.10:FF:000001">
    <property type="entry name" value="Sulfurtransferase TusD"/>
    <property type="match status" value="1"/>
</dbReference>
<dbReference type="AlphaFoldDB" id="A0A2A5B3G0"/>
<keyword evidence="3" id="KW-0963">Cytoplasm</keyword>
<dbReference type="Gene3D" id="3.40.1260.10">
    <property type="entry name" value="DsrEFH-like"/>
    <property type="match status" value="1"/>
</dbReference>
<dbReference type="EMBL" id="NVVJ01000013">
    <property type="protein sequence ID" value="PCJ26069.1"/>
    <property type="molecule type" value="Genomic_DNA"/>
</dbReference>
<proteinExistence type="inferred from homology"/>
<dbReference type="NCBIfam" id="TIGR03012">
    <property type="entry name" value="sulf_tusD_dsrE"/>
    <property type="match status" value="1"/>
</dbReference>
<dbReference type="Proteomes" id="UP000218327">
    <property type="component" value="Unassembled WGS sequence"/>
</dbReference>
<evidence type="ECO:0000313" key="5">
    <source>
        <dbReference type="EMBL" id="PCJ26069.1"/>
    </source>
</evidence>
<evidence type="ECO:0000256" key="4">
    <source>
        <dbReference type="ARBA" id="ARBA00022679"/>
    </source>
</evidence>
<keyword evidence="4 5" id="KW-0808">Transferase</keyword>
<organism evidence="5 6">
    <name type="scientific">SAR86 cluster bacterium</name>
    <dbReference type="NCBI Taxonomy" id="2030880"/>
    <lineage>
        <taxon>Bacteria</taxon>
        <taxon>Pseudomonadati</taxon>
        <taxon>Pseudomonadota</taxon>
        <taxon>Gammaproteobacteria</taxon>
        <taxon>SAR86 cluster</taxon>
    </lineage>
</organism>
<dbReference type="PANTHER" id="PTHR34874:SF3">
    <property type="entry name" value="SULFURTRANSFERASE TUSD"/>
    <property type="match status" value="1"/>
</dbReference>
<comment type="caution">
    <text evidence="5">The sequence shown here is derived from an EMBL/GenBank/DDBJ whole genome shotgun (WGS) entry which is preliminary data.</text>
</comment>
<protein>
    <submittedName>
        <fullName evidence="5">Sulfurtransferase complex subunit TusD</fullName>
    </submittedName>
</protein>
<dbReference type="Pfam" id="PF02635">
    <property type="entry name" value="DsrE"/>
    <property type="match status" value="1"/>
</dbReference>
<dbReference type="InterPro" id="IPR017463">
    <property type="entry name" value="Sulphur_relay_TusD/DsrE"/>
</dbReference>
<dbReference type="InterPro" id="IPR003787">
    <property type="entry name" value="Sulphur_relay_DsrE/F-like"/>
</dbReference>
<reference evidence="6" key="1">
    <citation type="submission" date="2017-08" db="EMBL/GenBank/DDBJ databases">
        <title>A dynamic microbial community with high functional redundancy inhabits the cold, oxic subseafloor aquifer.</title>
        <authorList>
            <person name="Tully B.J."/>
            <person name="Wheat C.G."/>
            <person name="Glazer B.T."/>
            <person name="Huber J.A."/>
        </authorList>
    </citation>
    <scope>NUCLEOTIDE SEQUENCE [LARGE SCALE GENOMIC DNA]</scope>
</reference>
<comment type="similarity">
    <text evidence="2">Belongs to the DsrE/TusD family.</text>
</comment>
<evidence type="ECO:0000256" key="1">
    <source>
        <dbReference type="ARBA" id="ARBA00004496"/>
    </source>
</evidence>
<evidence type="ECO:0000256" key="3">
    <source>
        <dbReference type="ARBA" id="ARBA00022490"/>
    </source>
</evidence>
<dbReference type="GO" id="GO:0002143">
    <property type="term" value="P:tRNA wobble position uridine thiolation"/>
    <property type="evidence" value="ECO:0007669"/>
    <property type="project" value="TreeGrafter"/>
</dbReference>
<evidence type="ECO:0000313" key="6">
    <source>
        <dbReference type="Proteomes" id="UP000218327"/>
    </source>
</evidence>